<dbReference type="PRINTS" id="PR00069">
    <property type="entry name" value="ALDKETRDTASE"/>
</dbReference>
<keyword evidence="9" id="KW-1185">Reference proteome</keyword>
<name>A0A0U9I6S7_KLENI</name>
<keyword evidence="2" id="KW-0521">NADP</keyword>
<evidence type="ECO:0000256" key="5">
    <source>
        <dbReference type="PIRSR" id="PIRSR000097-2"/>
    </source>
</evidence>
<organism evidence="8 9">
    <name type="scientific">Klebsormidium nitens</name>
    <name type="common">Green alga</name>
    <name type="synonym">Ulothrix nitens</name>
    <dbReference type="NCBI Taxonomy" id="105231"/>
    <lineage>
        <taxon>Eukaryota</taxon>
        <taxon>Viridiplantae</taxon>
        <taxon>Streptophyta</taxon>
        <taxon>Klebsormidiophyceae</taxon>
        <taxon>Klebsormidiales</taxon>
        <taxon>Klebsormidiaceae</taxon>
        <taxon>Klebsormidium</taxon>
    </lineage>
</organism>
<evidence type="ECO:0000256" key="4">
    <source>
        <dbReference type="PIRSR" id="PIRSR000097-1"/>
    </source>
</evidence>
<dbReference type="InterPro" id="IPR020471">
    <property type="entry name" value="AKR"/>
</dbReference>
<evidence type="ECO:0000256" key="2">
    <source>
        <dbReference type="ARBA" id="ARBA00022857"/>
    </source>
</evidence>
<dbReference type="InterPro" id="IPR036812">
    <property type="entry name" value="NAD(P)_OxRdtase_dom_sf"/>
</dbReference>
<evidence type="ECO:0000313" key="8">
    <source>
        <dbReference type="EMBL" id="GAQ80986.1"/>
    </source>
</evidence>
<evidence type="ECO:0000259" key="7">
    <source>
        <dbReference type="Pfam" id="PF00248"/>
    </source>
</evidence>
<dbReference type="FunFam" id="3.20.20.100:FF:000015">
    <property type="entry name" value="Oxidoreductase, aldo/keto reductase family"/>
    <property type="match status" value="1"/>
</dbReference>
<dbReference type="AlphaFoldDB" id="A0A0U9I6S7"/>
<dbReference type="STRING" id="105231.A0A0U9I6S7"/>
<feature type="site" description="Lowers pKa of active site Tyr" evidence="6">
    <location>
        <position position="81"/>
    </location>
</feature>
<proteinExistence type="inferred from homology"/>
<evidence type="ECO:0000313" key="9">
    <source>
        <dbReference type="Proteomes" id="UP000054558"/>
    </source>
</evidence>
<dbReference type="OMA" id="HWHHRVR"/>
<dbReference type="EMBL" id="DF237017">
    <property type="protein sequence ID" value="GAQ80986.1"/>
    <property type="molecule type" value="Genomic_DNA"/>
</dbReference>
<dbReference type="SUPFAM" id="SSF51430">
    <property type="entry name" value="NAD(P)-linked oxidoreductase"/>
    <property type="match status" value="1"/>
</dbReference>
<reference evidence="8 9" key="1">
    <citation type="journal article" date="2014" name="Nat. Commun.">
        <title>Klebsormidium flaccidum genome reveals primary factors for plant terrestrial adaptation.</title>
        <authorList>
            <person name="Hori K."/>
            <person name="Maruyama F."/>
            <person name="Fujisawa T."/>
            <person name="Togashi T."/>
            <person name="Yamamoto N."/>
            <person name="Seo M."/>
            <person name="Sato S."/>
            <person name="Yamada T."/>
            <person name="Mori H."/>
            <person name="Tajima N."/>
            <person name="Moriyama T."/>
            <person name="Ikeuchi M."/>
            <person name="Watanabe M."/>
            <person name="Wada H."/>
            <person name="Kobayashi K."/>
            <person name="Saito M."/>
            <person name="Masuda T."/>
            <person name="Sasaki-Sekimoto Y."/>
            <person name="Mashiguchi K."/>
            <person name="Awai K."/>
            <person name="Shimojima M."/>
            <person name="Masuda S."/>
            <person name="Iwai M."/>
            <person name="Nobusawa T."/>
            <person name="Narise T."/>
            <person name="Kondo S."/>
            <person name="Saito H."/>
            <person name="Sato R."/>
            <person name="Murakawa M."/>
            <person name="Ihara Y."/>
            <person name="Oshima-Yamada Y."/>
            <person name="Ohtaka K."/>
            <person name="Satoh M."/>
            <person name="Sonobe K."/>
            <person name="Ishii M."/>
            <person name="Ohtani R."/>
            <person name="Kanamori-Sato M."/>
            <person name="Honoki R."/>
            <person name="Miyazaki D."/>
            <person name="Mochizuki H."/>
            <person name="Umetsu J."/>
            <person name="Higashi K."/>
            <person name="Shibata D."/>
            <person name="Kamiya Y."/>
            <person name="Sato N."/>
            <person name="Nakamura Y."/>
            <person name="Tabata S."/>
            <person name="Ida S."/>
            <person name="Kurokawa K."/>
            <person name="Ohta H."/>
        </authorList>
    </citation>
    <scope>NUCLEOTIDE SEQUENCE [LARGE SCALE GENOMIC DNA]</scope>
    <source>
        <strain evidence="8 9">NIES-2285</strain>
    </source>
</reference>
<feature type="domain" description="NADP-dependent oxidoreductase" evidence="7">
    <location>
        <begin position="23"/>
        <end position="276"/>
    </location>
</feature>
<dbReference type="InterPro" id="IPR023210">
    <property type="entry name" value="NADP_OxRdtase_dom"/>
</dbReference>
<dbReference type="PANTHER" id="PTHR43827">
    <property type="entry name" value="2,5-DIKETO-D-GLUCONIC ACID REDUCTASE"/>
    <property type="match status" value="1"/>
</dbReference>
<sequence length="290" mass="32548">MASECAALTSSVTLNTGFEMPVLGLGTYKAKGVDVRNAVKWAIEAGYRHIDTASIYRNEEDIAEAIRDSRVARESLFITSKVSPYQQGYEKARKALQESLTRLGTDYLDLYLVHWPGASSVPVTSERNVHLRHETWRAMEEAFREGRCRSIGVSNFLRTHLEELLSASSVVPAVNQIEVHPYLTQEGLREFCASKGIRVEAYSPLGCGELLSDATVVRLAHKFGRTPAQVLLRWGLQTNLIVIPKSVTKERIEENARVFDFDFELEGEDVASLLALNKNERFCWSPEGVR</sequence>
<dbReference type="Proteomes" id="UP000054558">
    <property type="component" value="Unassembled WGS sequence"/>
</dbReference>
<dbReference type="GO" id="GO:0016616">
    <property type="term" value="F:oxidoreductase activity, acting on the CH-OH group of donors, NAD or NADP as acceptor"/>
    <property type="evidence" value="ECO:0007669"/>
    <property type="project" value="UniProtKB-ARBA"/>
</dbReference>
<feature type="binding site" evidence="5">
    <location>
        <position position="114"/>
    </location>
    <ligand>
        <name>substrate</name>
    </ligand>
</feature>
<keyword evidence="3" id="KW-0560">Oxidoreductase</keyword>
<dbReference type="Pfam" id="PF00248">
    <property type="entry name" value="Aldo_ket_red"/>
    <property type="match status" value="1"/>
</dbReference>
<dbReference type="PIRSF" id="PIRSF000097">
    <property type="entry name" value="AKR"/>
    <property type="match status" value="1"/>
</dbReference>
<evidence type="ECO:0000256" key="6">
    <source>
        <dbReference type="PIRSR" id="PIRSR000097-3"/>
    </source>
</evidence>
<evidence type="ECO:0000256" key="1">
    <source>
        <dbReference type="ARBA" id="ARBA00007905"/>
    </source>
</evidence>
<dbReference type="Gene3D" id="3.20.20.100">
    <property type="entry name" value="NADP-dependent oxidoreductase domain"/>
    <property type="match status" value="1"/>
</dbReference>
<dbReference type="PROSITE" id="PS00062">
    <property type="entry name" value="ALDOKETO_REDUCTASE_2"/>
    <property type="match status" value="1"/>
</dbReference>
<comment type="similarity">
    <text evidence="1">Belongs to the aldo/keto reductase family.</text>
</comment>
<dbReference type="CDD" id="cd19136">
    <property type="entry name" value="AKR_DrGR-like"/>
    <property type="match status" value="1"/>
</dbReference>
<dbReference type="PANTHER" id="PTHR43827:SF3">
    <property type="entry name" value="NADP-DEPENDENT OXIDOREDUCTASE DOMAIN-CONTAINING PROTEIN"/>
    <property type="match status" value="1"/>
</dbReference>
<evidence type="ECO:0000256" key="3">
    <source>
        <dbReference type="ARBA" id="ARBA00023002"/>
    </source>
</evidence>
<feature type="active site" description="Proton donor" evidence="4">
    <location>
        <position position="56"/>
    </location>
</feature>
<protein>
    <submittedName>
        <fullName evidence="8">Aldo/keto reductase family protein</fullName>
    </submittedName>
</protein>
<dbReference type="InterPro" id="IPR018170">
    <property type="entry name" value="Aldo/ket_reductase_CS"/>
</dbReference>
<accession>A0A0U9I6S7</accession>
<dbReference type="OrthoDB" id="416253at2759"/>
<gene>
    <name evidence="8" type="ORF">KFL_000680020</name>
</gene>